<feature type="transmembrane region" description="Helical" evidence="1">
    <location>
        <begin position="151"/>
        <end position="170"/>
    </location>
</feature>
<accession>A0A3L7JDT2</accession>
<evidence type="ECO:0000259" key="2">
    <source>
        <dbReference type="Pfam" id="PF00892"/>
    </source>
</evidence>
<feature type="transmembrane region" description="Helical" evidence="1">
    <location>
        <begin position="123"/>
        <end position="139"/>
    </location>
</feature>
<protein>
    <submittedName>
        <fullName evidence="3">DMT family transporter</fullName>
    </submittedName>
</protein>
<dbReference type="SUPFAM" id="SSF103481">
    <property type="entry name" value="Multidrug resistance efflux transporter EmrE"/>
    <property type="match status" value="2"/>
</dbReference>
<proteinExistence type="predicted"/>
<keyword evidence="4" id="KW-1185">Reference proteome</keyword>
<dbReference type="Pfam" id="PF00892">
    <property type="entry name" value="EamA"/>
    <property type="match status" value="2"/>
</dbReference>
<evidence type="ECO:0000256" key="1">
    <source>
        <dbReference type="SAM" id="Phobius"/>
    </source>
</evidence>
<feature type="transmembrane region" description="Helical" evidence="1">
    <location>
        <begin position="65"/>
        <end position="86"/>
    </location>
</feature>
<gene>
    <name evidence="3" type="ORF">D8780_10820</name>
</gene>
<reference evidence="3 4" key="1">
    <citation type="submission" date="2018-10" db="EMBL/GenBank/DDBJ databases">
        <title>Notoacmeibacter sp. M2BS9Y-3-1, whole genome shotgun sequence.</title>
        <authorList>
            <person name="Tuo L."/>
        </authorList>
    </citation>
    <scope>NUCLEOTIDE SEQUENCE [LARGE SCALE GENOMIC DNA]</scope>
    <source>
        <strain evidence="3 4">M2BS9Y-3-1</strain>
    </source>
</reference>
<comment type="caution">
    <text evidence="3">The sequence shown here is derived from an EMBL/GenBank/DDBJ whole genome shotgun (WGS) entry which is preliminary data.</text>
</comment>
<name>A0A3L7JDT2_9HYPH</name>
<feature type="transmembrane region" description="Helical" evidence="1">
    <location>
        <begin position="239"/>
        <end position="261"/>
    </location>
</feature>
<dbReference type="PANTHER" id="PTHR22911">
    <property type="entry name" value="ACYL-MALONYL CONDENSING ENZYME-RELATED"/>
    <property type="match status" value="1"/>
</dbReference>
<dbReference type="GO" id="GO:0016020">
    <property type="term" value="C:membrane"/>
    <property type="evidence" value="ECO:0007669"/>
    <property type="project" value="InterPro"/>
</dbReference>
<dbReference type="RefSeq" id="WP_121645596.1">
    <property type="nucleotide sequence ID" value="NZ_RCWN01000001.1"/>
</dbReference>
<feature type="domain" description="EamA" evidence="2">
    <location>
        <begin position="152"/>
        <end position="282"/>
    </location>
</feature>
<evidence type="ECO:0000313" key="3">
    <source>
        <dbReference type="EMBL" id="RLQ88630.1"/>
    </source>
</evidence>
<dbReference type="PANTHER" id="PTHR22911:SF76">
    <property type="entry name" value="EAMA DOMAIN-CONTAINING PROTEIN"/>
    <property type="match status" value="1"/>
</dbReference>
<feature type="transmembrane region" description="Helical" evidence="1">
    <location>
        <begin position="267"/>
        <end position="289"/>
    </location>
</feature>
<feature type="transmembrane region" description="Helical" evidence="1">
    <location>
        <begin position="98"/>
        <end position="116"/>
    </location>
</feature>
<organism evidence="3 4">
    <name type="scientific">Notoacmeibacter ruber</name>
    <dbReference type="NCBI Taxonomy" id="2670375"/>
    <lineage>
        <taxon>Bacteria</taxon>
        <taxon>Pseudomonadati</taxon>
        <taxon>Pseudomonadota</taxon>
        <taxon>Alphaproteobacteria</taxon>
        <taxon>Hyphomicrobiales</taxon>
        <taxon>Notoacmeibacteraceae</taxon>
        <taxon>Notoacmeibacter</taxon>
    </lineage>
</organism>
<dbReference type="Proteomes" id="UP000281094">
    <property type="component" value="Unassembled WGS sequence"/>
</dbReference>
<feature type="domain" description="EamA" evidence="2">
    <location>
        <begin position="8"/>
        <end position="138"/>
    </location>
</feature>
<sequence>MIRSTAIGFLAVLLWASLALFTTLSGEVPPLLLNGMAFAVATMVGLSFGLATAKGRAIFWQTLRLPPFVIGFGTAGLFFFHALYFASLRLAPPVEANLLNYLWPLFIVLGSGLVAGNTPGWRQWTGALLGLIGTVLIVMKDGAFRFEAEYLPGYALALGAAFFWTMYSLAARRFHEVPTLAVTWYCLGTSALSFVMHAMVEATVLPENSVEWMAVLCLGLGPVGIAFFFWDEGMKRGDVAVLGAAAYAAPLLSTLLLIAFGQAELTWRIGLACLLITSGAGLAASSLLARRKLAKSAGPSPT</sequence>
<evidence type="ECO:0000313" key="4">
    <source>
        <dbReference type="Proteomes" id="UP000281094"/>
    </source>
</evidence>
<dbReference type="InterPro" id="IPR037185">
    <property type="entry name" value="EmrE-like"/>
</dbReference>
<dbReference type="AlphaFoldDB" id="A0A3L7JDT2"/>
<feature type="transmembrane region" description="Helical" evidence="1">
    <location>
        <begin position="212"/>
        <end position="230"/>
    </location>
</feature>
<feature type="transmembrane region" description="Helical" evidence="1">
    <location>
        <begin position="36"/>
        <end position="53"/>
    </location>
</feature>
<dbReference type="EMBL" id="RCWN01000001">
    <property type="protein sequence ID" value="RLQ88630.1"/>
    <property type="molecule type" value="Genomic_DNA"/>
</dbReference>
<feature type="transmembrane region" description="Helical" evidence="1">
    <location>
        <begin position="182"/>
        <end position="200"/>
    </location>
</feature>
<dbReference type="InterPro" id="IPR000620">
    <property type="entry name" value="EamA_dom"/>
</dbReference>
<keyword evidence="1" id="KW-1133">Transmembrane helix</keyword>
<keyword evidence="1" id="KW-0472">Membrane</keyword>
<keyword evidence="1" id="KW-0812">Transmembrane</keyword>